<gene>
    <name evidence="2" type="primary">tadA_1</name>
    <name evidence="2" type="ORF">Asi02nite_32270</name>
</gene>
<reference evidence="2 3" key="1">
    <citation type="submission" date="2021-01" db="EMBL/GenBank/DDBJ databases">
        <title>Whole genome shotgun sequence of Asanoa siamensis NBRC 107932.</title>
        <authorList>
            <person name="Komaki H."/>
            <person name="Tamura T."/>
        </authorList>
    </citation>
    <scope>NUCLEOTIDE SEQUENCE [LARGE SCALE GENOMIC DNA]</scope>
    <source>
        <strain evidence="2 3">NBRC 107932</strain>
    </source>
</reference>
<proteinExistence type="predicted"/>
<comment type="caution">
    <text evidence="2">The sequence shown here is derived from an EMBL/GenBank/DDBJ whole genome shotgun (WGS) entry which is preliminary data.</text>
</comment>
<protein>
    <submittedName>
        <fullName evidence="2">tRNA-specific adenosine deaminase</fullName>
    </submittedName>
</protein>
<feature type="domain" description="CMP/dCMP-type deaminase" evidence="1">
    <location>
        <begin position="1"/>
        <end position="112"/>
    </location>
</feature>
<evidence type="ECO:0000313" key="2">
    <source>
        <dbReference type="EMBL" id="GIF73709.1"/>
    </source>
</evidence>
<keyword evidence="3" id="KW-1185">Reference proteome</keyword>
<dbReference type="Pfam" id="PF00383">
    <property type="entry name" value="dCMP_cyt_deam_1"/>
    <property type="match status" value="1"/>
</dbReference>
<evidence type="ECO:0000313" key="3">
    <source>
        <dbReference type="Proteomes" id="UP000604117"/>
    </source>
</evidence>
<dbReference type="Proteomes" id="UP000604117">
    <property type="component" value="Unassembled WGS sequence"/>
</dbReference>
<accession>A0ABQ4CR05</accession>
<dbReference type="Gene3D" id="3.40.140.10">
    <property type="entry name" value="Cytidine Deaminase, domain 2"/>
    <property type="match status" value="1"/>
</dbReference>
<dbReference type="PANTHER" id="PTHR11079">
    <property type="entry name" value="CYTOSINE DEAMINASE FAMILY MEMBER"/>
    <property type="match status" value="1"/>
</dbReference>
<dbReference type="PROSITE" id="PS51747">
    <property type="entry name" value="CYT_DCMP_DEAMINASES_2"/>
    <property type="match status" value="1"/>
</dbReference>
<dbReference type="RefSeq" id="WP_203713740.1">
    <property type="nucleotide sequence ID" value="NZ_BONE01000023.1"/>
</dbReference>
<dbReference type="CDD" id="cd01285">
    <property type="entry name" value="nucleoside_deaminase"/>
    <property type="match status" value="1"/>
</dbReference>
<dbReference type="PANTHER" id="PTHR11079:SF179">
    <property type="entry name" value="TRNA(ADENINE(34)) DEAMINASE, CHLOROPLASTIC"/>
    <property type="match status" value="1"/>
</dbReference>
<dbReference type="SUPFAM" id="SSF53927">
    <property type="entry name" value="Cytidine deaminase-like"/>
    <property type="match status" value="1"/>
</dbReference>
<sequence length="166" mass="18011">MTPDDLVLAALEVAEAGLRAGEQPIGAVVAVGDEIVSRAYTQEKALGRRLVHADLLAMVAADELLGWRRREGPLRLAVTLEPCVMCLGAAMMLGVREVSYALESPSDGGARIAGEWTTSPDAPWFAAPAMRGGIRREESRALFRRYCHTAPAGPVRDWVWTLLTDR</sequence>
<organism evidence="2 3">
    <name type="scientific">Asanoa siamensis</name>
    <dbReference type="NCBI Taxonomy" id="926357"/>
    <lineage>
        <taxon>Bacteria</taxon>
        <taxon>Bacillati</taxon>
        <taxon>Actinomycetota</taxon>
        <taxon>Actinomycetes</taxon>
        <taxon>Micromonosporales</taxon>
        <taxon>Micromonosporaceae</taxon>
        <taxon>Asanoa</taxon>
    </lineage>
</organism>
<dbReference type="InterPro" id="IPR002125">
    <property type="entry name" value="CMP_dCMP_dom"/>
</dbReference>
<dbReference type="EMBL" id="BONE01000023">
    <property type="protein sequence ID" value="GIF73709.1"/>
    <property type="molecule type" value="Genomic_DNA"/>
</dbReference>
<evidence type="ECO:0000259" key="1">
    <source>
        <dbReference type="PROSITE" id="PS51747"/>
    </source>
</evidence>
<name>A0ABQ4CR05_9ACTN</name>
<dbReference type="InterPro" id="IPR016193">
    <property type="entry name" value="Cytidine_deaminase-like"/>
</dbReference>